<dbReference type="FunFam" id="3.30.565.10:FF:000002">
    <property type="entry name" value="DNA gyrase subunit B"/>
    <property type="match status" value="1"/>
</dbReference>
<dbReference type="AlphaFoldDB" id="A0A839FQ17"/>
<dbReference type="CDD" id="cd00822">
    <property type="entry name" value="TopoII_Trans_DNA_gyrase"/>
    <property type="match status" value="1"/>
</dbReference>
<organism evidence="13 14">
    <name type="scientific">Nesterenkonia jeotgali</name>
    <dbReference type="NCBI Taxonomy" id="317018"/>
    <lineage>
        <taxon>Bacteria</taxon>
        <taxon>Bacillati</taxon>
        <taxon>Actinomycetota</taxon>
        <taxon>Actinomycetes</taxon>
        <taxon>Micrococcales</taxon>
        <taxon>Micrococcaceae</taxon>
        <taxon>Nesterenkonia</taxon>
    </lineage>
</organism>
<dbReference type="InterPro" id="IPR000565">
    <property type="entry name" value="Topo_IIA_B"/>
</dbReference>
<dbReference type="SUPFAM" id="SSF54211">
    <property type="entry name" value="Ribosomal protein S5 domain 2-like"/>
    <property type="match status" value="1"/>
</dbReference>
<feature type="site" description="Interaction with DNA" evidence="10">
    <location>
        <position position="503"/>
    </location>
</feature>
<dbReference type="GO" id="GO:0046872">
    <property type="term" value="F:metal ion binding"/>
    <property type="evidence" value="ECO:0007669"/>
    <property type="project" value="UniProtKB-KW"/>
</dbReference>
<dbReference type="NCBIfam" id="TIGR01059">
    <property type="entry name" value="gyrB"/>
    <property type="match status" value="1"/>
</dbReference>
<comment type="similarity">
    <text evidence="2 10">Belongs to the type II topoisomerase GyrB family.</text>
</comment>
<dbReference type="SUPFAM" id="SSF56719">
    <property type="entry name" value="Type II DNA topoisomerase"/>
    <property type="match status" value="1"/>
</dbReference>
<dbReference type="InterPro" id="IPR001241">
    <property type="entry name" value="Topo_IIA"/>
</dbReference>
<dbReference type="Gene3D" id="3.30.565.10">
    <property type="entry name" value="Histidine kinase-like ATPase, C-terminal domain"/>
    <property type="match status" value="1"/>
</dbReference>
<evidence type="ECO:0000256" key="9">
    <source>
        <dbReference type="ARBA" id="ARBA00023235"/>
    </source>
</evidence>
<dbReference type="InterPro" id="IPR020568">
    <property type="entry name" value="Ribosomal_Su5_D2-typ_SF"/>
</dbReference>
<dbReference type="PRINTS" id="PR01159">
    <property type="entry name" value="DNAGYRASEB"/>
</dbReference>
<comment type="function">
    <text evidence="10">A type II topoisomerase that negatively supercoils closed circular double-stranded (ds) DNA in an ATP-dependent manner to modulate DNA topology and maintain chromosomes in an underwound state. Negative supercoiling favors strand separation, and DNA replication, transcription, recombination and repair, all of which involve strand separation. Also able to catalyze the interconversion of other topological isomers of dsDNA rings, including catenanes and knotted rings. Type II topoisomerases break and join 2 DNA strands simultaneously in an ATP-dependent manner.</text>
</comment>
<evidence type="ECO:0000256" key="6">
    <source>
        <dbReference type="ARBA" id="ARBA00022842"/>
    </source>
</evidence>
<dbReference type="InterPro" id="IPR013506">
    <property type="entry name" value="Topo_IIA_bsu_dom2"/>
</dbReference>
<evidence type="ECO:0000256" key="2">
    <source>
        <dbReference type="ARBA" id="ARBA00010708"/>
    </source>
</evidence>
<feature type="compositionally biased region" description="Basic and acidic residues" evidence="11">
    <location>
        <begin position="438"/>
        <end position="448"/>
    </location>
</feature>
<keyword evidence="8" id="KW-0238">DNA-binding</keyword>
<dbReference type="InterPro" id="IPR011557">
    <property type="entry name" value="GyrB"/>
</dbReference>
<keyword evidence="4 10" id="KW-0547">Nucleotide-binding</keyword>
<dbReference type="PROSITE" id="PS50880">
    <property type="entry name" value="TOPRIM"/>
    <property type="match status" value="1"/>
</dbReference>
<dbReference type="NCBIfam" id="NF004189">
    <property type="entry name" value="PRK05644.1"/>
    <property type="match status" value="1"/>
</dbReference>
<feature type="region of interest" description="Disordered" evidence="11">
    <location>
        <begin position="436"/>
        <end position="464"/>
    </location>
</feature>
<dbReference type="EC" id="5.6.2.2" evidence="10"/>
<keyword evidence="7 10" id="KW-0799">Topoisomerase</keyword>
<feature type="binding site" evidence="10">
    <location>
        <position position="548"/>
    </location>
    <ligand>
        <name>Mg(2+)</name>
        <dbReference type="ChEBI" id="CHEBI:18420"/>
        <label>1</label>
        <note>catalytic</note>
    </ligand>
</feature>
<dbReference type="InterPro" id="IPR036890">
    <property type="entry name" value="HATPase_C_sf"/>
</dbReference>
<comment type="subcellular location">
    <subcellularLocation>
        <location evidence="10">Cytoplasm</location>
    </subcellularLocation>
</comment>
<comment type="miscellaneous">
    <text evidence="10">Few gyrases are as efficient as E.coli at forming negative supercoils. Not all organisms have 2 type II topoisomerases; in organisms with a single type II topoisomerase this enzyme also has to decatenate newly replicated chromosomes.</text>
</comment>
<dbReference type="EMBL" id="JACJIH010000001">
    <property type="protein sequence ID" value="MBA8922076.1"/>
    <property type="molecule type" value="Genomic_DNA"/>
</dbReference>
<evidence type="ECO:0000256" key="10">
    <source>
        <dbReference type="HAMAP-Rule" id="MF_01898"/>
    </source>
</evidence>
<dbReference type="GO" id="GO:0005694">
    <property type="term" value="C:chromosome"/>
    <property type="evidence" value="ECO:0007669"/>
    <property type="project" value="InterPro"/>
</dbReference>
<dbReference type="SMART" id="SM00387">
    <property type="entry name" value="HATPase_c"/>
    <property type="match status" value="1"/>
</dbReference>
<dbReference type="PROSITE" id="PS00177">
    <property type="entry name" value="TOPOISOMERASE_II"/>
    <property type="match status" value="1"/>
</dbReference>
<comment type="cofactor">
    <cofactor evidence="10">
        <name>Mg(2+)</name>
        <dbReference type="ChEBI" id="CHEBI:18420"/>
    </cofactor>
    <cofactor evidence="10">
        <name>Mn(2+)</name>
        <dbReference type="ChEBI" id="CHEBI:29035"/>
    </cofactor>
    <cofactor evidence="10">
        <name>Ca(2+)</name>
        <dbReference type="ChEBI" id="CHEBI:29108"/>
    </cofactor>
    <text evidence="10">Binds two Mg(2+) per subunit. The magnesium ions form salt bridges with both the protein and the DNA. Can also accept other divalent metal cations, such as Mn(2+) or Ca(2+).</text>
</comment>
<evidence type="ECO:0000313" key="14">
    <source>
        <dbReference type="Proteomes" id="UP000546252"/>
    </source>
</evidence>
<dbReference type="GO" id="GO:0034335">
    <property type="term" value="F:DNA negative supercoiling activity"/>
    <property type="evidence" value="ECO:0007669"/>
    <property type="project" value="UniProtKB-ARBA"/>
</dbReference>
<evidence type="ECO:0000256" key="11">
    <source>
        <dbReference type="SAM" id="MobiDB-lite"/>
    </source>
</evidence>
<dbReference type="PANTHER" id="PTHR45866:SF1">
    <property type="entry name" value="DNA GYRASE SUBUNIT B, MITOCHONDRIAL"/>
    <property type="match status" value="1"/>
</dbReference>
<dbReference type="Pfam" id="PF00986">
    <property type="entry name" value="DNA_gyraseB_C"/>
    <property type="match status" value="1"/>
</dbReference>
<evidence type="ECO:0000256" key="7">
    <source>
        <dbReference type="ARBA" id="ARBA00023029"/>
    </source>
</evidence>
<dbReference type="FunFam" id="3.40.50.670:FF:000002">
    <property type="entry name" value="DNA gyrase subunit B"/>
    <property type="match status" value="1"/>
</dbReference>
<dbReference type="GO" id="GO:0005737">
    <property type="term" value="C:cytoplasm"/>
    <property type="evidence" value="ECO:0007669"/>
    <property type="project" value="UniProtKB-SubCell"/>
</dbReference>
<evidence type="ECO:0000313" key="13">
    <source>
        <dbReference type="EMBL" id="MBA8922076.1"/>
    </source>
</evidence>
<dbReference type="Proteomes" id="UP000546252">
    <property type="component" value="Unassembled WGS sequence"/>
</dbReference>
<feature type="binding site" evidence="10">
    <location>
        <position position="475"/>
    </location>
    <ligand>
        <name>Mg(2+)</name>
        <dbReference type="ChEBI" id="CHEBI:18420"/>
        <label>1</label>
        <note>catalytic</note>
    </ligand>
</feature>
<feature type="site" description="Interaction with DNA" evidence="10">
    <location>
        <position position="500"/>
    </location>
</feature>
<dbReference type="FunFam" id="3.30.230.10:FF:000005">
    <property type="entry name" value="DNA gyrase subunit B"/>
    <property type="match status" value="1"/>
</dbReference>
<dbReference type="Pfam" id="PF01751">
    <property type="entry name" value="Toprim"/>
    <property type="match status" value="1"/>
</dbReference>
<dbReference type="RefSeq" id="WP_182495689.1">
    <property type="nucleotide sequence ID" value="NZ_BAAAKT010000004.1"/>
</dbReference>
<keyword evidence="6 10" id="KW-0460">Magnesium</keyword>
<dbReference type="Pfam" id="PF00204">
    <property type="entry name" value="DNA_gyraseB"/>
    <property type="match status" value="1"/>
</dbReference>
<evidence type="ECO:0000256" key="8">
    <source>
        <dbReference type="ARBA" id="ARBA00023125"/>
    </source>
</evidence>
<sequence>MTSANENKQHQGNYGASDITVLEGLEAVRKRPGMYIGSTGERGLHHLVYEVVDNSVDEALAGYCSHIQVTMQEDGGVRVEDDGRGIPVDMHPTEGKPTVEVVMTVLHAGGKFGGSGYAVSGGLHGVGISVVNALSRKVRTTVRRQGHEWSIGFGNGGETTQPLTQGAETQTTGTTMVFYPDPEIFESIEFDFETLRARFQQMAFLNKGLRITLRDERKIPGNEVVHDEVLEEHHEEAAELEPTEAGGGHDGIIETPKGRVVVYQYDAGLLDYVNHLNATKRAEVVHDDVIAFDAEDADRGMAAELAMQWTLSYSESVHTYANTINTHEGGTHEEGFRAAMTTLINRYSREKQILREKDDNLTGEDIREGLTAVISVKLREPQFEGQTKTKLGNTEARGFVQKVVNEYLGDWLERNPGPARDIVRKAQSAAHARVAARKARENARRKSPLETMGMPGKLADCSSKDPSESEIYLVEGDSAGGSAKRGRDPRTQAILPLRGKILNVERARLDRALGNQEVQSMITAFGTGIGEDFDQAKLRYHKIVLMADADVDGQHITTLMLTLLFRYMRPLIEHGNVFLAQPPLYKIKWQTGPQDYVYTDAERDVALREGRAAGRKLPKELGIQRYKGLGEMDYSELWETTMDPQHRTLLQVSMEDAAAADEVFSILMGEDVESRRGFIQQNAKDVRFLDI</sequence>
<evidence type="ECO:0000256" key="4">
    <source>
        <dbReference type="ARBA" id="ARBA00022741"/>
    </source>
</evidence>
<dbReference type="PANTHER" id="PTHR45866">
    <property type="entry name" value="DNA GYRASE/TOPOISOMERASE SUBUNIT B"/>
    <property type="match status" value="1"/>
</dbReference>
<keyword evidence="3 10" id="KW-0479">Metal-binding</keyword>
<reference evidence="13 14" key="1">
    <citation type="submission" date="2020-08" db="EMBL/GenBank/DDBJ databases">
        <title>Sequencing the genomes of 1000 actinobacteria strains.</title>
        <authorList>
            <person name="Klenk H.-P."/>
        </authorList>
    </citation>
    <scope>NUCLEOTIDE SEQUENCE [LARGE SCALE GENOMIC DNA]</scope>
    <source>
        <strain evidence="13 14">DSM 19081</strain>
    </source>
</reference>
<feature type="domain" description="Toprim" evidence="12">
    <location>
        <begin position="469"/>
        <end position="583"/>
    </location>
</feature>
<keyword evidence="5 10" id="KW-0067">ATP-binding</keyword>
<dbReference type="HAMAP" id="MF_01898">
    <property type="entry name" value="GyrB"/>
    <property type="match status" value="1"/>
</dbReference>
<dbReference type="InterPro" id="IPR013760">
    <property type="entry name" value="Topo_IIA-like_dom_sf"/>
</dbReference>
<evidence type="ECO:0000259" key="12">
    <source>
        <dbReference type="PROSITE" id="PS50880"/>
    </source>
</evidence>
<keyword evidence="9 10" id="KW-0413">Isomerase</keyword>
<accession>A0A839FQ17</accession>
<evidence type="ECO:0000256" key="5">
    <source>
        <dbReference type="ARBA" id="ARBA00022840"/>
    </source>
</evidence>
<dbReference type="GO" id="GO:0003677">
    <property type="term" value="F:DNA binding"/>
    <property type="evidence" value="ECO:0007669"/>
    <property type="project" value="UniProtKB-KW"/>
</dbReference>
<dbReference type="Pfam" id="PF02518">
    <property type="entry name" value="HATPase_c"/>
    <property type="match status" value="1"/>
</dbReference>
<comment type="catalytic activity">
    <reaction evidence="1 10">
        <text>ATP-dependent breakage, passage and rejoining of double-stranded DNA.</text>
        <dbReference type="EC" id="5.6.2.2"/>
    </reaction>
</comment>
<dbReference type="InterPro" id="IPR018522">
    <property type="entry name" value="TopoIIA_CS"/>
</dbReference>
<dbReference type="SMART" id="SM00433">
    <property type="entry name" value="TOP2c"/>
    <property type="match status" value="1"/>
</dbReference>
<dbReference type="GO" id="GO:0006261">
    <property type="term" value="P:DNA-templated DNA replication"/>
    <property type="evidence" value="ECO:0007669"/>
    <property type="project" value="UniProtKB-UniRule"/>
</dbReference>
<dbReference type="PRINTS" id="PR00418">
    <property type="entry name" value="TPI2FAMILY"/>
</dbReference>
<keyword evidence="10" id="KW-0963">Cytoplasm</keyword>
<dbReference type="CDD" id="cd16928">
    <property type="entry name" value="HATPase_GyrB-like"/>
    <property type="match status" value="1"/>
</dbReference>
<feature type="binding site" evidence="10">
    <location>
        <position position="550"/>
    </location>
    <ligand>
        <name>Mg(2+)</name>
        <dbReference type="ChEBI" id="CHEBI:18420"/>
        <label>2</label>
    </ligand>
</feature>
<dbReference type="SUPFAM" id="SSF55874">
    <property type="entry name" value="ATPase domain of HSP90 chaperone/DNA topoisomerase II/histidine kinase"/>
    <property type="match status" value="1"/>
</dbReference>
<dbReference type="InterPro" id="IPR003594">
    <property type="entry name" value="HATPase_dom"/>
</dbReference>
<dbReference type="InterPro" id="IPR013759">
    <property type="entry name" value="Topo_IIA_B_C"/>
</dbReference>
<dbReference type="InterPro" id="IPR002288">
    <property type="entry name" value="DNA_gyrase_B_C"/>
</dbReference>
<dbReference type="CDD" id="cd03366">
    <property type="entry name" value="TOPRIM_TopoIIA_GyrB"/>
    <property type="match status" value="1"/>
</dbReference>
<dbReference type="InterPro" id="IPR034160">
    <property type="entry name" value="TOPRIM_GyrB"/>
</dbReference>
<evidence type="ECO:0000256" key="3">
    <source>
        <dbReference type="ARBA" id="ARBA00022723"/>
    </source>
</evidence>
<proteinExistence type="inferred from homology"/>
<dbReference type="GO" id="GO:0005524">
    <property type="term" value="F:ATP binding"/>
    <property type="evidence" value="ECO:0007669"/>
    <property type="project" value="UniProtKB-UniRule"/>
</dbReference>
<dbReference type="Gene3D" id="3.40.50.670">
    <property type="match status" value="1"/>
</dbReference>
<comment type="caution">
    <text evidence="13">The sequence shown here is derived from an EMBL/GenBank/DDBJ whole genome shotgun (WGS) entry which is preliminary data.</text>
</comment>
<evidence type="ECO:0000256" key="1">
    <source>
        <dbReference type="ARBA" id="ARBA00000185"/>
    </source>
</evidence>
<feature type="binding site" evidence="10">
    <location>
        <position position="548"/>
    </location>
    <ligand>
        <name>Mg(2+)</name>
        <dbReference type="ChEBI" id="CHEBI:18420"/>
        <label>2</label>
    </ligand>
</feature>
<dbReference type="InterPro" id="IPR006171">
    <property type="entry name" value="TOPRIM_dom"/>
</dbReference>
<gene>
    <name evidence="10" type="primary">gyrB</name>
    <name evidence="13" type="ORF">HNR24_002009</name>
</gene>
<dbReference type="InterPro" id="IPR014721">
    <property type="entry name" value="Ribsml_uS5_D2-typ_fold_subgr"/>
</dbReference>
<dbReference type="GO" id="GO:0006265">
    <property type="term" value="P:DNA topological change"/>
    <property type="evidence" value="ECO:0007669"/>
    <property type="project" value="UniProtKB-UniRule"/>
</dbReference>
<name>A0A839FQ17_9MICC</name>
<protein>
    <recommendedName>
        <fullName evidence="10">DNA gyrase subunit B</fullName>
        <ecNumber evidence="10">5.6.2.2</ecNumber>
    </recommendedName>
</protein>
<comment type="subunit">
    <text evidence="10">Heterotetramer, composed of two GyrA and two GyrB chains. In the heterotetramer, GyrA contains the active site tyrosine that forms a transient covalent intermediate with DNA, while GyrB binds cofactors and catalyzes ATP hydrolysis.</text>
</comment>
<dbReference type="Gene3D" id="3.30.230.10">
    <property type="match status" value="1"/>
</dbReference>